<gene>
    <name evidence="1" type="ORF">SAMN05661003_101256</name>
</gene>
<dbReference type="AlphaFoldDB" id="A0A1G6XFJ4"/>
<reference evidence="2" key="1">
    <citation type="submission" date="2016-10" db="EMBL/GenBank/DDBJ databases">
        <authorList>
            <person name="Varghese N."/>
            <person name="Submissions S."/>
        </authorList>
    </citation>
    <scope>NUCLEOTIDE SEQUENCE [LARGE SCALE GENOMIC DNA]</scope>
    <source>
        <strain evidence="2">DSM 8987</strain>
    </source>
</reference>
<protein>
    <submittedName>
        <fullName evidence="1">Exonuclease, RdgC</fullName>
    </submittedName>
</protein>
<keyword evidence="1" id="KW-0269">Exonuclease</keyword>
<evidence type="ECO:0000313" key="2">
    <source>
        <dbReference type="Proteomes" id="UP000243205"/>
    </source>
</evidence>
<dbReference type="EMBL" id="FNAQ01000001">
    <property type="protein sequence ID" value="SDD76979.1"/>
    <property type="molecule type" value="Genomic_DNA"/>
</dbReference>
<evidence type="ECO:0000313" key="1">
    <source>
        <dbReference type="EMBL" id="SDD76979.1"/>
    </source>
</evidence>
<keyword evidence="2" id="KW-1185">Reference proteome</keyword>
<dbReference type="OrthoDB" id="9793997at2"/>
<dbReference type="Pfam" id="PF04381">
    <property type="entry name" value="RdgC"/>
    <property type="match status" value="1"/>
</dbReference>
<sequence>MGLLSNTVSLCPFDVVGDFPAAATSPTERAAWIGEQLQQFAFRSIEHSGEEQALGWVTLDDFQCSEFAGNTDWWRDEYVCFSLRRDQRRLPAALVRAELARAQQRFLAENPTFQRVPKERNEELKEQVRARLLTRVLPTPAVYDVLWHLPSGRLFLCHLAASTLDVATDLFQKTFTGLRLVLVHPLARARQILSADLTHALAAADQAPADASVVEQIERNRWLGWEFLRWLMYQTTQGSSLYAVQRPGPAAGGTAFRAWLDDRLLLAGAVQSGVQKVTVVGPQDNFDEVCSALRQDKQIIEATLHFERGEQAWRLTLKAELFQFGSFRCPAVRLERDGAVENEQLGLFYERLHVLAEGLQLFDSLLLTFLQQRLGPAWPQLCQRVEAWLHPADSVD</sequence>
<dbReference type="Proteomes" id="UP000243205">
    <property type="component" value="Unassembled WGS sequence"/>
</dbReference>
<name>A0A1G6XFJ4_9BACT</name>
<dbReference type="GO" id="GO:0006310">
    <property type="term" value="P:DNA recombination"/>
    <property type="evidence" value="ECO:0007669"/>
    <property type="project" value="InterPro"/>
</dbReference>
<dbReference type="GO" id="GO:0004527">
    <property type="term" value="F:exonuclease activity"/>
    <property type="evidence" value="ECO:0007669"/>
    <property type="project" value="UniProtKB-KW"/>
</dbReference>
<organism evidence="1 2">
    <name type="scientific">Desulfuromonas thiophila</name>
    <dbReference type="NCBI Taxonomy" id="57664"/>
    <lineage>
        <taxon>Bacteria</taxon>
        <taxon>Pseudomonadati</taxon>
        <taxon>Thermodesulfobacteriota</taxon>
        <taxon>Desulfuromonadia</taxon>
        <taxon>Desulfuromonadales</taxon>
        <taxon>Desulfuromonadaceae</taxon>
        <taxon>Desulfuromonas</taxon>
    </lineage>
</organism>
<dbReference type="RefSeq" id="WP_092075451.1">
    <property type="nucleotide sequence ID" value="NZ_FNAQ01000001.1"/>
</dbReference>
<accession>A0A1G6XFJ4</accession>
<keyword evidence="1" id="KW-0378">Hydrolase</keyword>
<dbReference type="STRING" id="57664.SAMN05661003_101256"/>
<dbReference type="InterPro" id="IPR007476">
    <property type="entry name" value="RdgC"/>
</dbReference>
<keyword evidence="1" id="KW-0540">Nuclease</keyword>
<proteinExistence type="predicted"/>